<protein>
    <recommendedName>
        <fullName evidence="6">RING-type E3 ubiquitin transferase</fullName>
        <ecNumber evidence="6">2.3.2.27</ecNumber>
    </recommendedName>
</protein>
<dbReference type="Proteomes" id="UP000663846">
    <property type="component" value="Unassembled WGS sequence"/>
</dbReference>
<feature type="compositionally biased region" description="Pro residues" evidence="11">
    <location>
        <begin position="64"/>
        <end position="77"/>
    </location>
</feature>
<dbReference type="InterPro" id="IPR003613">
    <property type="entry name" value="Ubox_domain"/>
</dbReference>
<keyword evidence="7" id="KW-0963">Cytoplasm</keyword>
<feature type="region of interest" description="Disordered" evidence="11">
    <location>
        <begin position="1"/>
        <end position="87"/>
    </location>
</feature>
<dbReference type="GO" id="GO:0005634">
    <property type="term" value="C:nucleus"/>
    <property type="evidence" value="ECO:0007669"/>
    <property type="project" value="UniProtKB-SubCell"/>
</dbReference>
<evidence type="ECO:0000256" key="4">
    <source>
        <dbReference type="ARBA" id="ARBA00004906"/>
    </source>
</evidence>
<dbReference type="GO" id="GO:0006511">
    <property type="term" value="P:ubiquitin-dependent protein catabolic process"/>
    <property type="evidence" value="ECO:0007669"/>
    <property type="project" value="InterPro"/>
</dbReference>
<dbReference type="PANTHER" id="PTHR13931">
    <property type="entry name" value="UBIQUITINATION FACTOR E4"/>
    <property type="match status" value="1"/>
</dbReference>
<sequence>MSAPLNTPQEDAERIRLKRLARLGGGQASPAASSSASTPAPKPLTPKPAPVEPPVTPLAKPKPIVKPTPPAPEPAKPSPVKQSQPIPLNFPQWESETVGKIFNVTLDREQAEKSGWTITWLRGVQNDLLEEDPARPQPLPLDADLADRLIIDRLSLDPRSPTEDPELLTVLVALPPLETSLCYLVGCWKRINNIRIQLSRRPPPLADLQRATQILDRLRELVVSYAGFTLQDPGMFPQPEGVILGAQELLPSLLSLSSAPLNAGSTELGLGAGDVEAFIGDLAKRFVDDGLDEIFGPIITMVIAALPAEGLGSGGSEWRAVVGALEALVSDKNVAMAFPRLPNWLPEGVAPNEVESASLLGPLARMGIFGREWVARPRSIILSGAGQANSPKCRGRGDYVARDLSEPPGESCIVCDSRAAIYAKFQQSLFLVFNAIVRASPDSRERVLKYFSTVLNINVKRAGAHVDPRTVASDGFMINLQAVLLRFAEPFLDAKYSKIDRIDAKYFAFTTRINLAEETRLKATAEEVNAWETRVTANGVTPQNFISDIFFLCAGYNHLGIVRTIATHGEILKHLGEIDKWLETAEAAEVPPGPQQALHQARIERVKTDKAKFQRELLTYEVQLQDSEITQRNLAFTNFMMVWMVRMVDPTHQYPNKPLALPLPEQVPDEFRVLPEYFIEDVVDYYIYVMKYRFDLLDTTLRTEFLVFALTFLSSTWYIKNPFLKSKILQGLFYGSIHIGRERDGLLGALFNSHPLALQHLFPSLMWFYVEVEQTGASTQFYDKFESRRNIAYILRGIWNNPNHRDTLLRSAEGSDKFVRFANLLMNDATYLLDELLTKLASIKQLQLLMANKEQWDALPVEERREKEKNFRQYEGMAASYATLGKSTVGLLRDFTKETKAAFLRPEIVDRLAAMLSFNIDMLCGPRCSSLHVKDMEKYRFQPRALLGEIFQIFLNLSGEAPFIQAVASEGRSYKKEVFLNAAGIVRKHSIKSETEIEKFVAFIQNVEEAKVLIEQEDDLGDAPEEFMDPLMYTLMRDPVMLPSSRTIVDRSTIKAHLLSDTTDPFNRSPLKIEEVIPDAKLKATIESWLADRRGGKLKEALDNAAVETSEIPMEVDEAT</sequence>
<comment type="pathway">
    <text evidence="4">Protein modification; protein ubiquitination.</text>
</comment>
<dbReference type="AlphaFoldDB" id="A0A8H3A8N0"/>
<dbReference type="EC" id="2.3.2.27" evidence="6"/>
<keyword evidence="9" id="KW-0833">Ubl conjugation pathway</keyword>
<proteinExistence type="inferred from homology"/>
<comment type="subcellular location">
    <subcellularLocation>
        <location evidence="3">Cytoplasm</location>
    </subcellularLocation>
    <subcellularLocation>
        <location evidence="2">Nucleus</location>
    </subcellularLocation>
</comment>
<dbReference type="GO" id="GO:0034450">
    <property type="term" value="F:ubiquitin-ubiquitin ligase activity"/>
    <property type="evidence" value="ECO:0007669"/>
    <property type="project" value="InterPro"/>
</dbReference>
<dbReference type="GO" id="GO:0000151">
    <property type="term" value="C:ubiquitin ligase complex"/>
    <property type="evidence" value="ECO:0007669"/>
    <property type="project" value="InterPro"/>
</dbReference>
<dbReference type="Pfam" id="PF10408">
    <property type="entry name" value="Ufd2P_core"/>
    <property type="match status" value="1"/>
</dbReference>
<dbReference type="InterPro" id="IPR019474">
    <property type="entry name" value="Ub_conjug_fac_E4_core"/>
</dbReference>
<evidence type="ECO:0000256" key="5">
    <source>
        <dbReference type="ARBA" id="ARBA00007434"/>
    </source>
</evidence>
<evidence type="ECO:0000256" key="6">
    <source>
        <dbReference type="ARBA" id="ARBA00012483"/>
    </source>
</evidence>
<dbReference type="UniPathway" id="UPA00143"/>
<evidence type="ECO:0000256" key="3">
    <source>
        <dbReference type="ARBA" id="ARBA00004496"/>
    </source>
</evidence>
<dbReference type="GO" id="GO:0005737">
    <property type="term" value="C:cytoplasm"/>
    <property type="evidence" value="ECO:0007669"/>
    <property type="project" value="UniProtKB-SubCell"/>
</dbReference>
<dbReference type="EMBL" id="CAJMWS010000316">
    <property type="protein sequence ID" value="CAE6415678.1"/>
    <property type="molecule type" value="Genomic_DNA"/>
</dbReference>
<evidence type="ECO:0000256" key="8">
    <source>
        <dbReference type="ARBA" id="ARBA00022679"/>
    </source>
</evidence>
<evidence type="ECO:0000256" key="2">
    <source>
        <dbReference type="ARBA" id="ARBA00004123"/>
    </source>
</evidence>
<organism evidence="13 14">
    <name type="scientific">Rhizoctonia solani</name>
    <dbReference type="NCBI Taxonomy" id="456999"/>
    <lineage>
        <taxon>Eukaryota</taxon>
        <taxon>Fungi</taxon>
        <taxon>Dikarya</taxon>
        <taxon>Basidiomycota</taxon>
        <taxon>Agaricomycotina</taxon>
        <taxon>Agaricomycetes</taxon>
        <taxon>Cantharellales</taxon>
        <taxon>Ceratobasidiaceae</taxon>
        <taxon>Rhizoctonia</taxon>
    </lineage>
</organism>
<evidence type="ECO:0000256" key="11">
    <source>
        <dbReference type="SAM" id="MobiDB-lite"/>
    </source>
</evidence>
<dbReference type="CDD" id="cd16657">
    <property type="entry name" value="RING-Ubox_UBE4A"/>
    <property type="match status" value="1"/>
</dbReference>
<reference evidence="13" key="1">
    <citation type="submission" date="2021-01" db="EMBL/GenBank/DDBJ databases">
        <authorList>
            <person name="Kaushik A."/>
        </authorList>
    </citation>
    <scope>NUCLEOTIDE SEQUENCE</scope>
    <source>
        <strain evidence="13">AG1-1C</strain>
    </source>
</reference>
<dbReference type="SUPFAM" id="SSF57850">
    <property type="entry name" value="RING/U-box"/>
    <property type="match status" value="1"/>
</dbReference>
<comment type="caution">
    <text evidence="13">The sequence shown here is derived from an EMBL/GenBank/DDBJ whole genome shotgun (WGS) entry which is preliminary data.</text>
</comment>
<dbReference type="Gene3D" id="3.30.40.10">
    <property type="entry name" value="Zinc/RING finger domain, C3HC4 (zinc finger)"/>
    <property type="match status" value="1"/>
</dbReference>
<evidence type="ECO:0000256" key="10">
    <source>
        <dbReference type="ARBA" id="ARBA00023242"/>
    </source>
</evidence>
<feature type="domain" description="U-box" evidence="12">
    <location>
        <begin position="1022"/>
        <end position="1096"/>
    </location>
</feature>
<dbReference type="GO" id="GO:0036503">
    <property type="term" value="P:ERAD pathway"/>
    <property type="evidence" value="ECO:0007669"/>
    <property type="project" value="InterPro"/>
</dbReference>
<dbReference type="SMART" id="SM00504">
    <property type="entry name" value="Ubox"/>
    <property type="match status" value="1"/>
</dbReference>
<accession>A0A8H3A8N0</accession>
<dbReference type="PANTHER" id="PTHR13931:SF2">
    <property type="entry name" value="UBIQUITIN CONJUGATION FACTOR E4 B"/>
    <property type="match status" value="1"/>
</dbReference>
<keyword evidence="8" id="KW-0808">Transferase</keyword>
<comment type="catalytic activity">
    <reaction evidence="1">
        <text>S-ubiquitinyl-[E2 ubiquitin-conjugating enzyme]-L-cysteine + [acceptor protein]-L-lysine = [E2 ubiquitin-conjugating enzyme]-L-cysteine + N(6)-ubiquitinyl-[acceptor protein]-L-lysine.</text>
        <dbReference type="EC" id="2.3.2.27"/>
    </reaction>
</comment>
<gene>
    <name evidence="13" type="ORF">RDB_LOCUS76123</name>
</gene>
<evidence type="ECO:0000256" key="9">
    <source>
        <dbReference type="ARBA" id="ARBA00022786"/>
    </source>
</evidence>
<evidence type="ECO:0000259" key="12">
    <source>
        <dbReference type="PROSITE" id="PS51698"/>
    </source>
</evidence>
<dbReference type="GO" id="GO:0000209">
    <property type="term" value="P:protein polyubiquitination"/>
    <property type="evidence" value="ECO:0007669"/>
    <property type="project" value="TreeGrafter"/>
</dbReference>
<dbReference type="FunFam" id="3.30.40.10:FF:000055">
    <property type="entry name" value="Ubiquitin conjugation factor e4 a"/>
    <property type="match status" value="1"/>
</dbReference>
<name>A0A8H3A8N0_9AGAM</name>
<evidence type="ECO:0000256" key="1">
    <source>
        <dbReference type="ARBA" id="ARBA00000900"/>
    </source>
</evidence>
<evidence type="ECO:0000313" key="14">
    <source>
        <dbReference type="Proteomes" id="UP000663846"/>
    </source>
</evidence>
<dbReference type="PROSITE" id="PS51698">
    <property type="entry name" value="U_BOX"/>
    <property type="match status" value="1"/>
</dbReference>
<feature type="compositionally biased region" description="Low complexity" evidence="11">
    <location>
        <begin position="28"/>
        <end position="39"/>
    </location>
</feature>
<evidence type="ECO:0000313" key="13">
    <source>
        <dbReference type="EMBL" id="CAE6415678.1"/>
    </source>
</evidence>
<comment type="similarity">
    <text evidence="5">Belongs to the ubiquitin conjugation factor E4 family.</text>
</comment>
<feature type="compositionally biased region" description="Pro residues" evidence="11">
    <location>
        <begin position="40"/>
        <end position="56"/>
    </location>
</feature>
<evidence type="ECO:0000256" key="7">
    <source>
        <dbReference type="ARBA" id="ARBA00022490"/>
    </source>
</evidence>
<dbReference type="InterPro" id="IPR045132">
    <property type="entry name" value="UBE4"/>
</dbReference>
<dbReference type="Pfam" id="PF04564">
    <property type="entry name" value="U-box"/>
    <property type="match status" value="1"/>
</dbReference>
<dbReference type="InterPro" id="IPR013083">
    <property type="entry name" value="Znf_RING/FYVE/PHD"/>
</dbReference>
<keyword evidence="10" id="KW-0539">Nucleus</keyword>